<protein>
    <recommendedName>
        <fullName evidence="3">F-box domain-containing protein</fullName>
    </recommendedName>
</protein>
<proteinExistence type="predicted"/>
<dbReference type="Proteomes" id="UP000467700">
    <property type="component" value="Unassembled WGS sequence"/>
</dbReference>
<dbReference type="SUPFAM" id="SSF81383">
    <property type="entry name" value="F-box domain"/>
    <property type="match status" value="1"/>
</dbReference>
<comment type="caution">
    <text evidence="1">The sequence shown here is derived from an EMBL/GenBank/DDBJ whole genome shotgun (WGS) entry which is preliminary data.</text>
</comment>
<dbReference type="EMBL" id="CACVBS010000099">
    <property type="protein sequence ID" value="CAA7270876.1"/>
    <property type="molecule type" value="Genomic_DNA"/>
</dbReference>
<evidence type="ECO:0000313" key="2">
    <source>
        <dbReference type="Proteomes" id="UP000467700"/>
    </source>
</evidence>
<dbReference type="InterPro" id="IPR036047">
    <property type="entry name" value="F-box-like_dom_sf"/>
</dbReference>
<name>A0A8S0X1C4_CYCAE</name>
<evidence type="ECO:0008006" key="3">
    <source>
        <dbReference type="Google" id="ProtNLM"/>
    </source>
</evidence>
<evidence type="ECO:0000313" key="1">
    <source>
        <dbReference type="EMBL" id="CAA7270876.1"/>
    </source>
</evidence>
<gene>
    <name evidence="1" type="ORF">AAE3_LOCUS13119</name>
</gene>
<dbReference type="OrthoDB" id="3270987at2759"/>
<accession>A0A8S0X1C4</accession>
<organism evidence="1 2">
    <name type="scientific">Cyclocybe aegerita</name>
    <name type="common">Black poplar mushroom</name>
    <name type="synonym">Agrocybe aegerita</name>
    <dbReference type="NCBI Taxonomy" id="1973307"/>
    <lineage>
        <taxon>Eukaryota</taxon>
        <taxon>Fungi</taxon>
        <taxon>Dikarya</taxon>
        <taxon>Basidiomycota</taxon>
        <taxon>Agaricomycotina</taxon>
        <taxon>Agaricomycetes</taxon>
        <taxon>Agaricomycetidae</taxon>
        <taxon>Agaricales</taxon>
        <taxon>Agaricineae</taxon>
        <taxon>Bolbitiaceae</taxon>
        <taxon>Cyclocybe</taxon>
    </lineage>
</organism>
<reference evidence="1 2" key="1">
    <citation type="submission" date="2020-01" db="EMBL/GenBank/DDBJ databases">
        <authorList>
            <person name="Gupta K D."/>
        </authorList>
    </citation>
    <scope>NUCLEOTIDE SEQUENCE [LARGE SCALE GENOMIC DNA]</scope>
</reference>
<dbReference type="AlphaFoldDB" id="A0A8S0X1C4"/>
<keyword evidence="2" id="KW-1185">Reference proteome</keyword>
<dbReference type="Gene3D" id="1.20.1280.50">
    <property type="match status" value="1"/>
</dbReference>
<sequence>MCTCRVCKHKANDEPGARRYRLSAARACSACLELKILQNQIIETRAFLCHLQKHLHALRSNYNHAHDPFTHALPPELMSRIFEFCVSSAPNGMLNPLILGAVCKRWRQIAWAAPNLWTTVRVNLDRFQSRVALHCELLSQWLARSAQLPLSIWISCNESNINPSMHPLTSQNALEILNQYSARWQCLDISMPLSLLPVLRGRGKFMPILKNLIITQPSDSYDDPSSQGEEGFLLSNVDLRPETVSITRLPFNAVHIDWSNVTEVYFDGMTTVDCLCLFQQAIQLVKCSITIDEDENVLHFDTPFIHPSLAHITIIMRDWNSPDALFDRITLPALKEANCMVARPDYDGFISLVERSGSVLTSLSIANWEPPSCEGLSELLRTTSRLEYLMLRIPDLPPGFFELFAPPESSDSDDGAHRIFLPLLRRFHYRGSNSYISWKSFIEAAESMLRIRRQNDAALPSFEFIFDTEDEDSDSDSSDAAQGRDEVYMALLCGLIDRGIGLKISDGSKDLLQREKRRFEAERFGVDDWDGELG</sequence>